<evidence type="ECO:0000256" key="2">
    <source>
        <dbReference type="ARBA" id="ARBA00005683"/>
    </source>
</evidence>
<evidence type="ECO:0000256" key="8">
    <source>
        <dbReference type="ARBA" id="ARBA00023288"/>
    </source>
</evidence>
<reference evidence="12 13" key="1">
    <citation type="submission" date="2024-02" db="EMBL/GenBank/DDBJ databases">
        <authorList>
            <person name="Daric V."/>
            <person name="Darras S."/>
        </authorList>
    </citation>
    <scope>NUCLEOTIDE SEQUENCE [LARGE SCALE GENOMIC DNA]</scope>
</reference>
<dbReference type="Gene3D" id="3.30.2460.20">
    <property type="match status" value="1"/>
</dbReference>
<keyword evidence="7" id="KW-1015">Disulfide bond</keyword>
<evidence type="ECO:0000256" key="6">
    <source>
        <dbReference type="ARBA" id="ARBA00022687"/>
    </source>
</evidence>
<dbReference type="InterPro" id="IPR018161">
    <property type="entry name" value="Wnt_CS"/>
</dbReference>
<accession>A0ABP0F509</accession>
<comment type="similarity">
    <text evidence="2 9">Belongs to the Wnt family.</text>
</comment>
<gene>
    <name evidence="12" type="ORF">CVLEPA_LOCUS3660</name>
</gene>
<feature type="compositionally biased region" description="Low complexity" evidence="10">
    <location>
        <begin position="578"/>
        <end position="594"/>
    </location>
</feature>
<comment type="subcellular location">
    <subcellularLocation>
        <location evidence="1 9">Secreted</location>
        <location evidence="1 9">Extracellular space</location>
        <location evidence="1 9">Extracellular matrix</location>
    </subcellularLocation>
</comment>
<keyword evidence="8" id="KW-0449">Lipoprotein</keyword>
<keyword evidence="4" id="KW-0964">Secreted</keyword>
<dbReference type="PANTHER" id="PTHR12027:SF97">
    <property type="entry name" value="PROTEIN WNT-4"/>
    <property type="match status" value="1"/>
</dbReference>
<feature type="compositionally biased region" description="Polar residues" evidence="10">
    <location>
        <begin position="124"/>
        <end position="143"/>
    </location>
</feature>
<proteinExistence type="inferred from homology"/>
<keyword evidence="5" id="KW-0272">Extracellular matrix</keyword>
<evidence type="ECO:0000313" key="13">
    <source>
        <dbReference type="Proteomes" id="UP001642483"/>
    </source>
</evidence>
<dbReference type="EMBL" id="CAWYQH010000002">
    <property type="protein sequence ID" value="CAK8673926.1"/>
    <property type="molecule type" value="Genomic_DNA"/>
</dbReference>
<dbReference type="InterPro" id="IPR043158">
    <property type="entry name" value="Wnt_C"/>
</dbReference>
<evidence type="ECO:0000313" key="12">
    <source>
        <dbReference type="EMBL" id="CAK8673926.1"/>
    </source>
</evidence>
<comment type="caution">
    <text evidence="12">The sequence shown here is derived from an EMBL/GenBank/DDBJ whole genome shotgun (WGS) entry which is preliminary data.</text>
</comment>
<comment type="function">
    <text evidence="9">Ligand for members of the frizzled family of seven transmembrane receptors.</text>
</comment>
<dbReference type="Pfam" id="PF00110">
    <property type="entry name" value="wnt"/>
    <property type="match status" value="1"/>
</dbReference>
<feature type="compositionally biased region" description="Basic and acidic residues" evidence="10">
    <location>
        <begin position="78"/>
        <end position="94"/>
    </location>
</feature>
<evidence type="ECO:0000256" key="9">
    <source>
        <dbReference type="RuleBase" id="RU003500"/>
    </source>
</evidence>
<dbReference type="InterPro" id="IPR005817">
    <property type="entry name" value="Wnt"/>
</dbReference>
<keyword evidence="11" id="KW-0732">Signal</keyword>
<keyword evidence="6 9" id="KW-0879">Wnt signaling pathway</keyword>
<dbReference type="PROSITE" id="PS00246">
    <property type="entry name" value="WNT1"/>
    <property type="match status" value="1"/>
</dbReference>
<protein>
    <recommendedName>
        <fullName evidence="9">Protein Wnt</fullName>
    </recommendedName>
</protein>
<dbReference type="PANTHER" id="PTHR12027">
    <property type="entry name" value="WNT RELATED"/>
    <property type="match status" value="1"/>
</dbReference>
<evidence type="ECO:0000256" key="4">
    <source>
        <dbReference type="ARBA" id="ARBA00022525"/>
    </source>
</evidence>
<feature type="signal peptide" evidence="11">
    <location>
        <begin position="1"/>
        <end position="20"/>
    </location>
</feature>
<dbReference type="CDD" id="cd19341">
    <property type="entry name" value="Wnt_Wnt9"/>
    <property type="match status" value="1"/>
</dbReference>
<organism evidence="12 13">
    <name type="scientific">Clavelina lepadiformis</name>
    <name type="common">Light-bulb sea squirt</name>
    <name type="synonym">Ascidia lepadiformis</name>
    <dbReference type="NCBI Taxonomy" id="159417"/>
    <lineage>
        <taxon>Eukaryota</taxon>
        <taxon>Metazoa</taxon>
        <taxon>Chordata</taxon>
        <taxon>Tunicata</taxon>
        <taxon>Ascidiacea</taxon>
        <taxon>Aplousobranchia</taxon>
        <taxon>Clavelinidae</taxon>
        <taxon>Clavelina</taxon>
    </lineage>
</organism>
<dbReference type="PRINTS" id="PR01349">
    <property type="entry name" value="WNTPROTEIN"/>
</dbReference>
<keyword evidence="3 9" id="KW-0217">Developmental protein</keyword>
<evidence type="ECO:0000256" key="5">
    <source>
        <dbReference type="ARBA" id="ARBA00022530"/>
    </source>
</evidence>
<evidence type="ECO:0000256" key="3">
    <source>
        <dbReference type="ARBA" id="ARBA00022473"/>
    </source>
</evidence>
<feature type="region of interest" description="Disordered" evidence="10">
    <location>
        <begin position="43"/>
        <end position="204"/>
    </location>
</feature>
<evidence type="ECO:0000256" key="1">
    <source>
        <dbReference type="ARBA" id="ARBA00004498"/>
    </source>
</evidence>
<dbReference type="Proteomes" id="UP001642483">
    <property type="component" value="Unassembled WGS sequence"/>
</dbReference>
<dbReference type="SMART" id="SM00097">
    <property type="entry name" value="WNT1"/>
    <property type="match status" value="1"/>
</dbReference>
<sequence length="707" mass="80343">MKRNCFLFVICVILNTKARAYFGLTGKEQLHDLWSINLNSASLATSSDEPEPSREYEQVDLSPQPDPPISPKPKRMAARHEDTQYISDGSDRSRWSGSSRPPSRKRPGYANQPYTRETRKTKRNQINDLQNGPPNRPTYQNQAPHKPRIPYVKRFTPPKYSNRLQSKVRGTAESRLQGRVSKAPRTHTTRDVNPHQRRHHKTSPTLSALNEKLHSQRLLTGGVNVRGNLSQDIDVIMKQISKPHSRSERESEKMWPINPSRYRKLIISSHNKNSRIPELGRWPSKDRLPSQGVPGANDTIRVGHNSEPFLGLDQASFEFYSKFVAGKMGNFTLLEPENINKDLAKKLCNTFQLTNSQRKKCRRDPGLPQVLTEATHIAAAECQYQFRFEKWNCSLGTSRIQLLNKGNKETAFLYSISSAGLTHSVARACANGHLEKCSCQENPDESVDQKVWLWGGCGDNVKYAARFVRNFLESRSDSLDLRAQVDKHNSDLGIRIVKSNVKPKCKCHGVSGSCTTKTCWNRLKSFYEIGKKLKRAYNKAVQVESINNSNGSSRLIRLRRSGNRRQKFITKQSGRHITSPQTTSRGRTSPSSTRRNARLSALNSNTNPHRPPPSLQKAIADNRDELPRKKELVYLESSPAYCKRSRISLGTKGRTCDSRNNCQKVCCGRGYTTHVQIIKKSCECEVKWCCDLQCKTCTERKMIHTCK</sequence>
<evidence type="ECO:0000256" key="7">
    <source>
        <dbReference type="ARBA" id="ARBA00023157"/>
    </source>
</evidence>
<evidence type="ECO:0000256" key="10">
    <source>
        <dbReference type="SAM" id="MobiDB-lite"/>
    </source>
</evidence>
<feature type="region of interest" description="Disordered" evidence="10">
    <location>
        <begin position="571"/>
        <end position="596"/>
    </location>
</feature>
<name>A0ABP0F509_CLALP</name>
<keyword evidence="13" id="KW-1185">Reference proteome</keyword>
<evidence type="ECO:0000256" key="11">
    <source>
        <dbReference type="SAM" id="SignalP"/>
    </source>
</evidence>
<feature type="chain" id="PRO_5047241682" description="Protein Wnt" evidence="11">
    <location>
        <begin position="21"/>
        <end position="707"/>
    </location>
</feature>